<dbReference type="AlphaFoldDB" id="A0A0G9KBX7"/>
<dbReference type="GO" id="GO:0006284">
    <property type="term" value="P:base-excision repair"/>
    <property type="evidence" value="ECO:0007669"/>
    <property type="project" value="TreeGrafter"/>
</dbReference>
<dbReference type="GO" id="GO:0008311">
    <property type="term" value="F:double-stranded DNA 3'-5' DNA exonuclease activity"/>
    <property type="evidence" value="ECO:0007669"/>
    <property type="project" value="TreeGrafter"/>
</dbReference>
<comment type="similarity">
    <text evidence="1">Belongs to the DNA repair enzymes AP/ExoA family.</text>
</comment>
<dbReference type="EMBL" id="JAIQ01000059">
    <property type="protein sequence ID" value="KLE01698.1"/>
    <property type="molecule type" value="Genomic_DNA"/>
</dbReference>
<dbReference type="RefSeq" id="WP_046996274.1">
    <property type="nucleotide sequence ID" value="NZ_JAIQ01000059.1"/>
</dbReference>
<comment type="caution">
    <text evidence="9">The sequence shown here is derived from an EMBL/GenBank/DDBJ whole genome shotgun (WGS) entry which is preliminary data.</text>
</comment>
<feature type="binding site" evidence="6">
    <location>
        <position position="253"/>
    </location>
    <ligand>
        <name>Mg(2+)</name>
        <dbReference type="ChEBI" id="CHEBI:18420"/>
        <label>1</label>
    </ligand>
</feature>
<feature type="binding site" evidence="6">
    <location>
        <position position="11"/>
    </location>
    <ligand>
        <name>Mg(2+)</name>
        <dbReference type="ChEBI" id="CHEBI:18420"/>
        <label>1</label>
    </ligand>
</feature>
<evidence type="ECO:0000256" key="6">
    <source>
        <dbReference type="PIRSR" id="PIRSR604808-2"/>
    </source>
</evidence>
<evidence type="ECO:0000313" key="10">
    <source>
        <dbReference type="Proteomes" id="UP000035514"/>
    </source>
</evidence>
<evidence type="ECO:0000256" key="1">
    <source>
        <dbReference type="ARBA" id="ARBA00007092"/>
    </source>
</evidence>
<dbReference type="InterPro" id="IPR004808">
    <property type="entry name" value="AP_endonuc_1"/>
</dbReference>
<dbReference type="GO" id="GO:0046872">
    <property type="term" value="F:metal ion binding"/>
    <property type="evidence" value="ECO:0007669"/>
    <property type="project" value="UniProtKB-KW"/>
</dbReference>
<feature type="binding site" evidence="6">
    <location>
        <position position="157"/>
    </location>
    <ligand>
        <name>Mg(2+)</name>
        <dbReference type="ChEBI" id="CHEBI:18420"/>
        <label>1</label>
    </ligand>
</feature>
<evidence type="ECO:0000256" key="4">
    <source>
        <dbReference type="ARBA" id="ARBA00022842"/>
    </source>
</evidence>
<feature type="active site" description="Proton donor/acceptor" evidence="5">
    <location>
        <position position="155"/>
    </location>
</feature>
<dbReference type="PANTHER" id="PTHR22748">
    <property type="entry name" value="AP ENDONUCLEASE"/>
    <property type="match status" value="1"/>
</dbReference>
<gene>
    <name evidence="9" type="ORF">AA20_02630</name>
</gene>
<feature type="active site" description="Proton acceptor" evidence="5">
    <location>
        <position position="253"/>
    </location>
</feature>
<evidence type="ECO:0000256" key="2">
    <source>
        <dbReference type="ARBA" id="ARBA00022723"/>
    </source>
</evidence>
<feature type="domain" description="Endonuclease/exonuclease/phosphatase" evidence="8">
    <location>
        <begin position="8"/>
        <end position="253"/>
    </location>
</feature>
<dbReference type="PATRIC" id="fig|1447256.3.peg.503"/>
<evidence type="ECO:0000313" key="9">
    <source>
        <dbReference type="EMBL" id="KLE01698.1"/>
    </source>
</evidence>
<feature type="binding site" evidence="6">
    <location>
        <position position="39"/>
    </location>
    <ligand>
        <name>Mg(2+)</name>
        <dbReference type="ChEBI" id="CHEBI:18420"/>
        <label>1</label>
    </ligand>
</feature>
<organism evidence="9 10">
    <name type="scientific">Aliarcobacter butzleri L348</name>
    <dbReference type="NCBI Taxonomy" id="1447256"/>
    <lineage>
        <taxon>Bacteria</taxon>
        <taxon>Pseudomonadati</taxon>
        <taxon>Campylobacterota</taxon>
        <taxon>Epsilonproteobacteria</taxon>
        <taxon>Campylobacterales</taxon>
        <taxon>Arcobacteraceae</taxon>
        <taxon>Aliarcobacter</taxon>
    </lineage>
</organism>
<dbReference type="InterPro" id="IPR005135">
    <property type="entry name" value="Endo/exonuclease/phosphatase"/>
</dbReference>
<dbReference type="PANTHER" id="PTHR22748:SF6">
    <property type="entry name" value="DNA-(APURINIC OR APYRIMIDINIC SITE) ENDONUCLEASE"/>
    <property type="match status" value="1"/>
</dbReference>
<keyword evidence="6" id="KW-0464">Manganese</keyword>
<dbReference type="Proteomes" id="UP000035514">
    <property type="component" value="Unassembled WGS sequence"/>
</dbReference>
<dbReference type="GO" id="GO:0003906">
    <property type="term" value="F:DNA-(apurinic or apyrimidinic site) endonuclease activity"/>
    <property type="evidence" value="ECO:0007669"/>
    <property type="project" value="TreeGrafter"/>
</dbReference>
<evidence type="ECO:0000256" key="7">
    <source>
        <dbReference type="PIRSR" id="PIRSR604808-3"/>
    </source>
</evidence>
<name>A0A0G9KBX7_9BACT</name>
<proteinExistence type="inferred from homology"/>
<keyword evidence="3" id="KW-0378">Hydrolase</keyword>
<evidence type="ECO:0000259" key="8">
    <source>
        <dbReference type="Pfam" id="PF03372"/>
    </source>
</evidence>
<dbReference type="Gene3D" id="3.60.10.10">
    <property type="entry name" value="Endonuclease/exonuclease/phosphatase"/>
    <property type="match status" value="1"/>
</dbReference>
<keyword evidence="2 6" id="KW-0479">Metal-binding</keyword>
<dbReference type="NCBIfam" id="TIGR00195">
    <property type="entry name" value="exoDNase_III"/>
    <property type="match status" value="1"/>
</dbReference>
<feature type="binding site" evidence="6">
    <location>
        <position position="252"/>
    </location>
    <ligand>
        <name>Mg(2+)</name>
        <dbReference type="ChEBI" id="CHEBI:18420"/>
        <label>1</label>
    </ligand>
</feature>
<sequence>MAKRYKFISWNVNGIRAVDKKDALKWIDEIEVDLLGVQETKSMKDQIPKTIFSKEFKTLFASASAIKGRSGTALFSDIEPTFQSICESVDILDEGRINEIHFNLADKNIAFFNVYFPNGQSSQERLDYKMEFYDRFLNHCENLKKDGKSIIVCGDVNTAHTEIDIARPKANENTSGFLQMERDWITKFLSHGYIDTFRLINGDIKDKYSWWSYRANARANNVGWRIDYFYVSSDLKDYVKDAYILDKIEGSDHCPIGLEMEF</sequence>
<evidence type="ECO:0000256" key="3">
    <source>
        <dbReference type="ARBA" id="ARBA00022801"/>
    </source>
</evidence>
<reference evidence="9 10" key="1">
    <citation type="submission" date="2014-01" db="EMBL/GenBank/DDBJ databases">
        <title>Development of a Comparative Genomic Fingerprinting Assay for High Resolution Genotyping of Arcobacter butzleri.</title>
        <authorList>
            <person name="Webb A.L."/>
            <person name="Inglis G.D."/>
            <person name="Kruczkiewicz P."/>
            <person name="Selinger L.B."/>
            <person name="Taboada E.N."/>
        </authorList>
    </citation>
    <scope>NUCLEOTIDE SEQUENCE [LARGE SCALE GENOMIC DNA]</scope>
    <source>
        <strain evidence="9 10">L348</strain>
    </source>
</reference>
<feature type="site" description="Important for catalytic activity" evidence="7">
    <location>
        <position position="227"/>
    </location>
</feature>
<dbReference type="SUPFAM" id="SSF56219">
    <property type="entry name" value="DNase I-like"/>
    <property type="match status" value="1"/>
</dbReference>
<accession>A0A0G9KBX7</accession>
<comment type="cofactor">
    <cofactor evidence="6">
        <name>Mg(2+)</name>
        <dbReference type="ChEBI" id="CHEBI:18420"/>
    </cofactor>
    <cofactor evidence="6">
        <name>Mn(2+)</name>
        <dbReference type="ChEBI" id="CHEBI:29035"/>
    </cofactor>
    <text evidence="6">Probably binds two magnesium or manganese ions per subunit.</text>
</comment>
<keyword evidence="4 6" id="KW-0460">Magnesium</keyword>
<evidence type="ECO:0000256" key="5">
    <source>
        <dbReference type="PIRSR" id="PIRSR604808-1"/>
    </source>
</evidence>
<dbReference type="Pfam" id="PF03372">
    <property type="entry name" value="Exo_endo_phos"/>
    <property type="match status" value="1"/>
</dbReference>
<feature type="binding site" evidence="6">
    <location>
        <position position="155"/>
    </location>
    <ligand>
        <name>Mg(2+)</name>
        <dbReference type="ChEBI" id="CHEBI:18420"/>
        <label>1</label>
    </ligand>
</feature>
<feature type="site" description="Transition state stabilizer" evidence="7">
    <location>
        <position position="157"/>
    </location>
</feature>
<feature type="site" description="Interaction with DNA substrate" evidence="7">
    <location>
        <position position="253"/>
    </location>
</feature>
<dbReference type="PROSITE" id="PS51435">
    <property type="entry name" value="AP_NUCLEASE_F1_4"/>
    <property type="match status" value="1"/>
</dbReference>
<dbReference type="GO" id="GO:0008081">
    <property type="term" value="F:phosphoric diester hydrolase activity"/>
    <property type="evidence" value="ECO:0007669"/>
    <property type="project" value="TreeGrafter"/>
</dbReference>
<dbReference type="NCBIfam" id="TIGR00633">
    <property type="entry name" value="xth"/>
    <property type="match status" value="1"/>
</dbReference>
<protein>
    <submittedName>
        <fullName evidence="9">Exodeoxyribonuclease III</fullName>
    </submittedName>
</protein>
<dbReference type="InterPro" id="IPR036691">
    <property type="entry name" value="Endo/exonu/phosph_ase_sf"/>
</dbReference>
<feature type="active site" evidence="5">
    <location>
        <position position="115"/>
    </location>
</feature>